<feature type="compositionally biased region" description="Polar residues" evidence="9">
    <location>
        <begin position="108"/>
        <end position="121"/>
    </location>
</feature>
<keyword evidence="6" id="KW-0833">Ubl conjugation pathway</keyword>
<dbReference type="Proteomes" id="UP000663828">
    <property type="component" value="Unassembled WGS sequence"/>
</dbReference>
<dbReference type="FunFam" id="3.30.40.10:FF:000388">
    <property type="entry name" value="Putative RING zinc finger domain superfamily protein"/>
    <property type="match status" value="1"/>
</dbReference>
<gene>
    <name evidence="11" type="ORF">XAT740_LOCUS20207</name>
</gene>
<evidence type="ECO:0000256" key="8">
    <source>
        <dbReference type="PROSITE-ProRule" id="PRU00175"/>
    </source>
</evidence>
<dbReference type="InterPro" id="IPR001841">
    <property type="entry name" value="Znf_RING"/>
</dbReference>
<evidence type="ECO:0000256" key="6">
    <source>
        <dbReference type="ARBA" id="ARBA00022786"/>
    </source>
</evidence>
<evidence type="ECO:0000256" key="3">
    <source>
        <dbReference type="ARBA" id="ARBA00022679"/>
    </source>
</evidence>
<dbReference type="InterPro" id="IPR013083">
    <property type="entry name" value="Znf_RING/FYVE/PHD"/>
</dbReference>
<feature type="compositionally biased region" description="Low complexity" evidence="9">
    <location>
        <begin position="158"/>
        <end position="168"/>
    </location>
</feature>
<dbReference type="GO" id="GO:0005634">
    <property type="term" value="C:nucleus"/>
    <property type="evidence" value="ECO:0007669"/>
    <property type="project" value="TreeGrafter"/>
</dbReference>
<keyword evidence="4" id="KW-0479">Metal-binding</keyword>
<feature type="region of interest" description="Disordered" evidence="9">
    <location>
        <begin position="108"/>
        <end position="193"/>
    </location>
</feature>
<dbReference type="PANTHER" id="PTHR22937">
    <property type="entry name" value="E3 UBIQUITIN-PROTEIN LIGASE RNF165"/>
    <property type="match status" value="1"/>
</dbReference>
<evidence type="ECO:0000256" key="4">
    <source>
        <dbReference type="ARBA" id="ARBA00022723"/>
    </source>
</evidence>
<dbReference type="PROSITE" id="PS50089">
    <property type="entry name" value="ZF_RING_2"/>
    <property type="match status" value="1"/>
</dbReference>
<dbReference type="GO" id="GO:0008270">
    <property type="term" value="F:zinc ion binding"/>
    <property type="evidence" value="ECO:0007669"/>
    <property type="project" value="UniProtKB-KW"/>
</dbReference>
<evidence type="ECO:0000259" key="10">
    <source>
        <dbReference type="PROSITE" id="PS50089"/>
    </source>
</evidence>
<keyword evidence="7" id="KW-0862">Zinc</keyword>
<evidence type="ECO:0000256" key="9">
    <source>
        <dbReference type="SAM" id="MobiDB-lite"/>
    </source>
</evidence>
<dbReference type="SUPFAM" id="SSF57850">
    <property type="entry name" value="RING/U-box"/>
    <property type="match status" value="1"/>
</dbReference>
<feature type="compositionally biased region" description="Low complexity" evidence="9">
    <location>
        <begin position="122"/>
        <end position="136"/>
    </location>
</feature>
<comment type="caution">
    <text evidence="11">The sequence shown here is derived from an EMBL/GenBank/DDBJ whole genome shotgun (WGS) entry which is preliminary data.</text>
</comment>
<dbReference type="Pfam" id="PF13639">
    <property type="entry name" value="zf-RING_2"/>
    <property type="match status" value="1"/>
</dbReference>
<sequence>MNILPQQSAATVNPDGVTSAMNAAFAEFFSDETTPIPHLIDSTTVRTETTTDSHGDILRDTHPPTSYAVSTRTNSDSLVVVVAATADAPPSATTTPINLPRYKSLLNKCSSNKTGGQHSTMSTSTESDPSYYSSSTNRKKRSISNEYKASKRFHPLQSSTGSSSSSSSHQLQIQEYSSSSSDDDNSTPTTINSDLINMSNSLIHSIPPLYSRINRIPTQAVDSSDDELFAPFNPSNSSCSCLHHTSAVSQVNSHPASLPSMPRLHNPTQLRHQYRQQLTSELHRQRLSAFQNHASSSPTMHTADQHLHALLNNPTTTNHHIHTHINIQPTAAYDLNSQMNARIENNYSWPPTPLILRSFRNPLFLHNNEHVLEELLRMEQQLNGLNGPTSSGATIEQINCRTLSYKYTKTAHTSEEKCTICLSEYDLNECVRRLPCMHLFHIECVDRWLMQSKRCPMCRIDIDYRGDFPDEIC</sequence>
<feature type="domain" description="RING-type" evidence="10">
    <location>
        <begin position="418"/>
        <end position="459"/>
    </location>
</feature>
<evidence type="ECO:0000256" key="1">
    <source>
        <dbReference type="ARBA" id="ARBA00000900"/>
    </source>
</evidence>
<evidence type="ECO:0000256" key="7">
    <source>
        <dbReference type="ARBA" id="ARBA00022833"/>
    </source>
</evidence>
<comment type="catalytic activity">
    <reaction evidence="1">
        <text>S-ubiquitinyl-[E2 ubiquitin-conjugating enzyme]-L-cysteine + [acceptor protein]-L-lysine = [E2 ubiquitin-conjugating enzyme]-L-cysteine + N(6)-ubiquitinyl-[acceptor protein]-L-lysine.</text>
        <dbReference type="EC" id="2.3.2.27"/>
    </reaction>
</comment>
<dbReference type="EMBL" id="CAJNOR010001403">
    <property type="protein sequence ID" value="CAF1136929.1"/>
    <property type="molecule type" value="Genomic_DNA"/>
</dbReference>
<evidence type="ECO:0000256" key="2">
    <source>
        <dbReference type="ARBA" id="ARBA00012483"/>
    </source>
</evidence>
<dbReference type="Gene3D" id="3.30.40.10">
    <property type="entry name" value="Zinc/RING finger domain, C3HC4 (zinc finger)"/>
    <property type="match status" value="1"/>
</dbReference>
<dbReference type="GO" id="GO:0061630">
    <property type="term" value="F:ubiquitin protein ligase activity"/>
    <property type="evidence" value="ECO:0007669"/>
    <property type="project" value="UniProtKB-EC"/>
</dbReference>
<protein>
    <recommendedName>
        <fullName evidence="2">RING-type E3 ubiquitin transferase</fullName>
        <ecNumber evidence="2">2.3.2.27</ecNumber>
    </recommendedName>
</protein>
<accession>A0A814RPS8</accession>
<dbReference type="PANTHER" id="PTHR22937:SF65">
    <property type="entry name" value="E3 UBIQUITIN-PROTEIN LIGASE ARK2C"/>
    <property type="match status" value="1"/>
</dbReference>
<dbReference type="AlphaFoldDB" id="A0A814RPS8"/>
<dbReference type="EC" id="2.3.2.27" evidence="2"/>
<keyword evidence="5 8" id="KW-0863">Zinc-finger</keyword>
<name>A0A814RPS8_ADIRI</name>
<reference evidence="11" key="1">
    <citation type="submission" date="2021-02" db="EMBL/GenBank/DDBJ databases">
        <authorList>
            <person name="Nowell W R."/>
        </authorList>
    </citation>
    <scope>NUCLEOTIDE SEQUENCE</scope>
</reference>
<organism evidence="11 12">
    <name type="scientific">Adineta ricciae</name>
    <name type="common">Rotifer</name>
    <dbReference type="NCBI Taxonomy" id="249248"/>
    <lineage>
        <taxon>Eukaryota</taxon>
        <taxon>Metazoa</taxon>
        <taxon>Spiralia</taxon>
        <taxon>Gnathifera</taxon>
        <taxon>Rotifera</taxon>
        <taxon>Eurotatoria</taxon>
        <taxon>Bdelloidea</taxon>
        <taxon>Adinetida</taxon>
        <taxon>Adinetidae</taxon>
        <taxon>Adineta</taxon>
    </lineage>
</organism>
<proteinExistence type="predicted"/>
<evidence type="ECO:0000313" key="11">
    <source>
        <dbReference type="EMBL" id="CAF1136929.1"/>
    </source>
</evidence>
<evidence type="ECO:0000256" key="5">
    <source>
        <dbReference type="ARBA" id="ARBA00022771"/>
    </source>
</evidence>
<dbReference type="SMART" id="SM00184">
    <property type="entry name" value="RING"/>
    <property type="match status" value="1"/>
</dbReference>
<dbReference type="CDD" id="cd16474">
    <property type="entry name" value="RING-H2_RNF111-like"/>
    <property type="match status" value="1"/>
</dbReference>
<dbReference type="InterPro" id="IPR045191">
    <property type="entry name" value="MBR1/2-like"/>
</dbReference>
<evidence type="ECO:0000313" key="12">
    <source>
        <dbReference type="Proteomes" id="UP000663828"/>
    </source>
</evidence>
<keyword evidence="12" id="KW-1185">Reference proteome</keyword>
<keyword evidence="3" id="KW-0808">Transferase</keyword>